<dbReference type="Proteomes" id="UP000828390">
    <property type="component" value="Unassembled WGS sequence"/>
</dbReference>
<proteinExistence type="predicted"/>
<dbReference type="AlphaFoldDB" id="A0A9D4NG03"/>
<accession>A0A9D4NG03</accession>
<reference evidence="1" key="1">
    <citation type="journal article" date="2019" name="bioRxiv">
        <title>The Genome of the Zebra Mussel, Dreissena polymorpha: A Resource for Invasive Species Research.</title>
        <authorList>
            <person name="McCartney M.A."/>
            <person name="Auch B."/>
            <person name="Kono T."/>
            <person name="Mallez S."/>
            <person name="Zhang Y."/>
            <person name="Obille A."/>
            <person name="Becker A."/>
            <person name="Abrahante J.E."/>
            <person name="Garbe J."/>
            <person name="Badalamenti J.P."/>
            <person name="Herman A."/>
            <person name="Mangelson H."/>
            <person name="Liachko I."/>
            <person name="Sullivan S."/>
            <person name="Sone E.D."/>
            <person name="Koren S."/>
            <person name="Silverstein K.A.T."/>
            <person name="Beckman K.B."/>
            <person name="Gohl D.M."/>
        </authorList>
    </citation>
    <scope>NUCLEOTIDE SEQUENCE</scope>
    <source>
        <strain evidence="1">Duluth1</strain>
        <tissue evidence="1">Whole animal</tissue>
    </source>
</reference>
<name>A0A9D4NG03_DREPO</name>
<dbReference type="EMBL" id="JAIWYP010000001">
    <property type="protein sequence ID" value="KAH3892512.1"/>
    <property type="molecule type" value="Genomic_DNA"/>
</dbReference>
<protein>
    <submittedName>
        <fullName evidence="1">Uncharacterized protein</fullName>
    </submittedName>
</protein>
<sequence>MMCKSPMPSTRVIQKLHANIVREDSDTESDTDDSENCCVCGQFSPTNGHEAEHKNRKLGAVRRVWALGPPFLLPYKIGAAKRRQFPLPTLLLKLKFVLHR</sequence>
<organism evidence="1 2">
    <name type="scientific">Dreissena polymorpha</name>
    <name type="common">Zebra mussel</name>
    <name type="synonym">Mytilus polymorpha</name>
    <dbReference type="NCBI Taxonomy" id="45954"/>
    <lineage>
        <taxon>Eukaryota</taxon>
        <taxon>Metazoa</taxon>
        <taxon>Spiralia</taxon>
        <taxon>Lophotrochozoa</taxon>
        <taxon>Mollusca</taxon>
        <taxon>Bivalvia</taxon>
        <taxon>Autobranchia</taxon>
        <taxon>Heteroconchia</taxon>
        <taxon>Euheterodonta</taxon>
        <taxon>Imparidentia</taxon>
        <taxon>Neoheterodontei</taxon>
        <taxon>Myida</taxon>
        <taxon>Dreissenoidea</taxon>
        <taxon>Dreissenidae</taxon>
        <taxon>Dreissena</taxon>
    </lineage>
</organism>
<comment type="caution">
    <text evidence="1">The sequence shown here is derived from an EMBL/GenBank/DDBJ whole genome shotgun (WGS) entry which is preliminary data.</text>
</comment>
<gene>
    <name evidence="1" type="ORF">DPMN_016630</name>
</gene>
<keyword evidence="2" id="KW-1185">Reference proteome</keyword>
<evidence type="ECO:0000313" key="2">
    <source>
        <dbReference type="Proteomes" id="UP000828390"/>
    </source>
</evidence>
<evidence type="ECO:0000313" key="1">
    <source>
        <dbReference type="EMBL" id="KAH3892512.1"/>
    </source>
</evidence>
<reference evidence="1" key="2">
    <citation type="submission" date="2020-11" db="EMBL/GenBank/DDBJ databases">
        <authorList>
            <person name="McCartney M.A."/>
            <person name="Auch B."/>
            <person name="Kono T."/>
            <person name="Mallez S."/>
            <person name="Becker A."/>
            <person name="Gohl D.M."/>
            <person name="Silverstein K.A.T."/>
            <person name="Koren S."/>
            <person name="Bechman K.B."/>
            <person name="Herman A."/>
            <person name="Abrahante J.E."/>
            <person name="Garbe J."/>
        </authorList>
    </citation>
    <scope>NUCLEOTIDE SEQUENCE</scope>
    <source>
        <strain evidence="1">Duluth1</strain>
        <tissue evidence="1">Whole animal</tissue>
    </source>
</reference>